<keyword evidence="5" id="KW-1185">Reference proteome</keyword>
<evidence type="ECO:0000313" key="4">
    <source>
        <dbReference type="EMBL" id="ADI11811.1"/>
    </source>
</evidence>
<protein>
    <submittedName>
        <fullName evidence="4">Alpha/beta hydrolase fold protein</fullName>
    </submittedName>
</protein>
<dbReference type="EMBL" id="CP002047">
    <property type="protein sequence ID" value="ADI11811.1"/>
    <property type="molecule type" value="Genomic_DNA"/>
</dbReference>
<dbReference type="AlphaFoldDB" id="D7BWA1"/>
<dbReference type="InterPro" id="IPR029058">
    <property type="entry name" value="AB_hydrolase_fold"/>
</dbReference>
<evidence type="ECO:0000256" key="2">
    <source>
        <dbReference type="SAM" id="MobiDB-lite"/>
    </source>
</evidence>
<dbReference type="Proteomes" id="UP000000377">
    <property type="component" value="Chromosome"/>
</dbReference>
<dbReference type="PANTHER" id="PTHR43329">
    <property type="entry name" value="EPOXIDE HYDROLASE"/>
    <property type="match status" value="1"/>
</dbReference>
<dbReference type="HOGENOM" id="CLU_020336_7_1_11"/>
<feature type="compositionally biased region" description="Polar residues" evidence="2">
    <location>
        <begin position="21"/>
        <end position="37"/>
    </location>
</feature>
<dbReference type="InterPro" id="IPR000639">
    <property type="entry name" value="Epox_hydrolase-like"/>
</dbReference>
<evidence type="ECO:0000259" key="3">
    <source>
        <dbReference type="Pfam" id="PF00561"/>
    </source>
</evidence>
<sequence length="339" mass="37125">MAHAVGPVAPQHSIHTLDEGPSTTMNASTGVPTTAATVESEEPLSPGYDTATKGDAEFNKDFRHCFTTIDDVQMHYVIGGDGPQVMVLLHGWPHSWYVYREIMHSLLPGRTVIAIDLPGMGDSTGNLRSMARTVLADYVHRLLDHLGYRENVHVVAHDFGVGVAYPLAAKYREQVAGLFLMDYMLVGKNAKGADLTPLSFHFSFNQQNPLAEDLVTGRVETFLNHLFQSMKSGVGEPVSDSEFAEYVRVYSRPQVLHAGFELYRVWAQDEAENAALQETPLTIPVRLLTQAGLAQFMLPSLQDCAPHATASDVPGAGHFLVHEAPARVLAEINAFYPTS</sequence>
<accession>D7BWA1</accession>
<dbReference type="eggNOG" id="COG0596">
    <property type="taxonomic scope" value="Bacteria"/>
</dbReference>
<organism evidence="4 5">
    <name type="scientific">Streptomyces bingchenggensis (strain BCW-1)</name>
    <dbReference type="NCBI Taxonomy" id="749414"/>
    <lineage>
        <taxon>Bacteria</taxon>
        <taxon>Bacillati</taxon>
        <taxon>Actinomycetota</taxon>
        <taxon>Actinomycetes</taxon>
        <taxon>Kitasatosporales</taxon>
        <taxon>Streptomycetaceae</taxon>
        <taxon>Streptomyces</taxon>
    </lineage>
</organism>
<feature type="domain" description="AB hydrolase-1" evidence="3">
    <location>
        <begin position="85"/>
        <end position="183"/>
    </location>
</feature>
<dbReference type="STRING" id="749414.SBI_08693"/>
<reference evidence="4 5" key="1">
    <citation type="journal article" date="2010" name="J. Bacteriol.">
        <title>Genome sequence of the milbemycin-producing bacterium Streptomyces bingchenggensis.</title>
        <authorList>
            <person name="Wang X.J."/>
            <person name="Yan Y.J."/>
            <person name="Zhang B."/>
            <person name="An J."/>
            <person name="Wang J.J."/>
            <person name="Tian J."/>
            <person name="Jiang L."/>
            <person name="Chen Y.H."/>
            <person name="Huang S.X."/>
            <person name="Yin M."/>
            <person name="Zhang J."/>
            <person name="Gao A.L."/>
            <person name="Liu C.X."/>
            <person name="Zhu Z.X."/>
            <person name="Xiang W.S."/>
        </authorList>
    </citation>
    <scope>NUCLEOTIDE SEQUENCE [LARGE SCALE GENOMIC DNA]</scope>
    <source>
        <strain evidence="4 5">BCW-1</strain>
    </source>
</reference>
<gene>
    <name evidence="4" type="ordered locus">SBI_08693</name>
</gene>
<dbReference type="SUPFAM" id="SSF53474">
    <property type="entry name" value="alpha/beta-Hydrolases"/>
    <property type="match status" value="1"/>
</dbReference>
<dbReference type="GO" id="GO:0016787">
    <property type="term" value="F:hydrolase activity"/>
    <property type="evidence" value="ECO:0007669"/>
    <property type="project" value="UniProtKB-KW"/>
</dbReference>
<dbReference type="KEGG" id="sbh:SBI_08693"/>
<evidence type="ECO:0000256" key="1">
    <source>
        <dbReference type="ARBA" id="ARBA00022801"/>
    </source>
</evidence>
<dbReference type="PATRIC" id="fig|749414.3.peg.8947"/>
<name>D7BWA1_STRBB</name>
<keyword evidence="1 4" id="KW-0378">Hydrolase</keyword>
<feature type="region of interest" description="Disordered" evidence="2">
    <location>
        <begin position="1"/>
        <end position="52"/>
    </location>
</feature>
<evidence type="ECO:0000313" key="5">
    <source>
        <dbReference type="Proteomes" id="UP000000377"/>
    </source>
</evidence>
<proteinExistence type="predicted"/>
<dbReference type="Gene3D" id="3.40.50.1820">
    <property type="entry name" value="alpha/beta hydrolase"/>
    <property type="match status" value="1"/>
</dbReference>
<dbReference type="InterPro" id="IPR000073">
    <property type="entry name" value="AB_hydrolase_1"/>
</dbReference>
<dbReference type="PRINTS" id="PR00412">
    <property type="entry name" value="EPOXHYDRLASE"/>
</dbReference>
<dbReference type="Pfam" id="PF00561">
    <property type="entry name" value="Abhydrolase_1"/>
    <property type="match status" value="1"/>
</dbReference>